<gene>
    <name evidence="6" type="ORF">V8G54_026379</name>
</gene>
<proteinExistence type="inferred from homology"/>
<name>A0AAQ3N0G6_VIGMU</name>
<dbReference type="GO" id="GO:0016620">
    <property type="term" value="F:oxidoreductase activity, acting on the aldehyde or oxo group of donors, NAD or NADP as acceptor"/>
    <property type="evidence" value="ECO:0007669"/>
    <property type="project" value="InterPro"/>
</dbReference>
<feature type="domain" description="Aldehyde dehydrogenase" evidence="5">
    <location>
        <begin position="40"/>
        <end position="171"/>
    </location>
</feature>
<evidence type="ECO:0000259" key="5">
    <source>
        <dbReference type="Pfam" id="PF00171"/>
    </source>
</evidence>
<sequence length="197" mass="21774">MVIASKMDEGNQLHSTTITTTPSPPPPPPISSESVATPYIKRQVTGHNLKPVSLILGDKSPIIIFDDAVVNKAAKLALLGIVFNKGEIYVAGFRVLVQKGIYDEFKKKLVEKAKAWVVGDPFDPKFQQGPQVDKKQFEKILSYIQIGKKQWATLLTGGKRVGNKGYYIEPTEELGFGAGDVEDLGSESMTIDWRLWK</sequence>
<dbReference type="Gene3D" id="3.40.605.10">
    <property type="entry name" value="Aldehyde Dehydrogenase, Chain A, domain 1"/>
    <property type="match status" value="1"/>
</dbReference>
<organism evidence="6 7">
    <name type="scientific">Vigna mungo</name>
    <name type="common">Black gram</name>
    <name type="synonym">Phaseolus mungo</name>
    <dbReference type="NCBI Taxonomy" id="3915"/>
    <lineage>
        <taxon>Eukaryota</taxon>
        <taxon>Viridiplantae</taxon>
        <taxon>Streptophyta</taxon>
        <taxon>Embryophyta</taxon>
        <taxon>Tracheophyta</taxon>
        <taxon>Spermatophyta</taxon>
        <taxon>Magnoliopsida</taxon>
        <taxon>eudicotyledons</taxon>
        <taxon>Gunneridae</taxon>
        <taxon>Pentapetalae</taxon>
        <taxon>rosids</taxon>
        <taxon>fabids</taxon>
        <taxon>Fabales</taxon>
        <taxon>Fabaceae</taxon>
        <taxon>Papilionoideae</taxon>
        <taxon>50 kb inversion clade</taxon>
        <taxon>NPAAA clade</taxon>
        <taxon>indigoferoid/millettioid clade</taxon>
        <taxon>Phaseoleae</taxon>
        <taxon>Vigna</taxon>
    </lineage>
</organism>
<dbReference type="InterPro" id="IPR016162">
    <property type="entry name" value="Ald_DH_N"/>
</dbReference>
<dbReference type="PANTHER" id="PTHR11699">
    <property type="entry name" value="ALDEHYDE DEHYDROGENASE-RELATED"/>
    <property type="match status" value="1"/>
</dbReference>
<dbReference type="AlphaFoldDB" id="A0AAQ3N0G6"/>
<evidence type="ECO:0000313" key="6">
    <source>
        <dbReference type="EMBL" id="WVZ00310.1"/>
    </source>
</evidence>
<dbReference type="Gene3D" id="3.40.309.10">
    <property type="entry name" value="Aldehyde Dehydrogenase, Chain A, domain 2"/>
    <property type="match status" value="1"/>
</dbReference>
<keyword evidence="7" id="KW-1185">Reference proteome</keyword>
<evidence type="ECO:0000256" key="4">
    <source>
        <dbReference type="SAM" id="MobiDB-lite"/>
    </source>
</evidence>
<comment type="similarity">
    <text evidence="1">Belongs to the aldehyde dehydrogenase family.</text>
</comment>
<dbReference type="FunFam" id="3.40.309.10:FF:000065">
    <property type="entry name" value="Aldehyde dehydrogenase3"/>
    <property type="match status" value="1"/>
</dbReference>
<keyword evidence="3" id="KW-0520">NAD</keyword>
<dbReference type="InterPro" id="IPR015590">
    <property type="entry name" value="Aldehyde_DH_dom"/>
</dbReference>
<accession>A0AAQ3N0G6</accession>
<dbReference type="Pfam" id="PF00171">
    <property type="entry name" value="Aldedh"/>
    <property type="match status" value="1"/>
</dbReference>
<keyword evidence="2" id="KW-0560">Oxidoreductase</keyword>
<protein>
    <recommendedName>
        <fullName evidence="5">Aldehyde dehydrogenase domain-containing protein</fullName>
    </recommendedName>
</protein>
<dbReference type="InterPro" id="IPR016161">
    <property type="entry name" value="Ald_DH/histidinol_DH"/>
</dbReference>
<dbReference type="Proteomes" id="UP001374535">
    <property type="component" value="Chromosome 8"/>
</dbReference>
<evidence type="ECO:0000256" key="1">
    <source>
        <dbReference type="ARBA" id="ARBA00009986"/>
    </source>
</evidence>
<reference evidence="6 7" key="1">
    <citation type="journal article" date="2023" name="Life. Sci Alliance">
        <title>Evolutionary insights into 3D genome organization and epigenetic landscape of Vigna mungo.</title>
        <authorList>
            <person name="Junaid A."/>
            <person name="Singh B."/>
            <person name="Bhatia S."/>
        </authorList>
    </citation>
    <scope>NUCLEOTIDE SEQUENCE [LARGE SCALE GENOMIC DNA]</scope>
    <source>
        <strain evidence="6">Urdbean</strain>
    </source>
</reference>
<dbReference type="SUPFAM" id="SSF53720">
    <property type="entry name" value="ALDH-like"/>
    <property type="match status" value="1"/>
</dbReference>
<dbReference type="EMBL" id="CP144693">
    <property type="protein sequence ID" value="WVZ00310.1"/>
    <property type="molecule type" value="Genomic_DNA"/>
</dbReference>
<feature type="non-terminal residue" evidence="6">
    <location>
        <position position="1"/>
    </location>
</feature>
<evidence type="ECO:0000256" key="2">
    <source>
        <dbReference type="ARBA" id="ARBA00023002"/>
    </source>
</evidence>
<feature type="compositionally biased region" description="Basic and acidic residues" evidence="4">
    <location>
        <begin position="1"/>
        <end position="11"/>
    </location>
</feature>
<feature type="region of interest" description="Disordered" evidence="4">
    <location>
        <begin position="1"/>
        <end position="34"/>
    </location>
</feature>
<dbReference type="InterPro" id="IPR016163">
    <property type="entry name" value="Ald_DH_C"/>
</dbReference>
<evidence type="ECO:0000256" key="3">
    <source>
        <dbReference type="ARBA" id="ARBA00023027"/>
    </source>
</evidence>
<evidence type="ECO:0000313" key="7">
    <source>
        <dbReference type="Proteomes" id="UP001374535"/>
    </source>
</evidence>